<dbReference type="EMBL" id="BGPR01009934">
    <property type="protein sequence ID" value="GBN43207.1"/>
    <property type="molecule type" value="Genomic_DNA"/>
</dbReference>
<evidence type="ECO:0000313" key="2">
    <source>
        <dbReference type="Proteomes" id="UP000499080"/>
    </source>
</evidence>
<gene>
    <name evidence="1" type="ORF">AVEN_66641_1</name>
</gene>
<dbReference type="Proteomes" id="UP000499080">
    <property type="component" value="Unassembled WGS sequence"/>
</dbReference>
<proteinExistence type="predicted"/>
<comment type="caution">
    <text evidence="1">The sequence shown here is derived from an EMBL/GenBank/DDBJ whole genome shotgun (WGS) entry which is preliminary data.</text>
</comment>
<accession>A0A4Y2NYS9</accession>
<reference evidence="1 2" key="1">
    <citation type="journal article" date="2019" name="Sci. Rep.">
        <title>Orb-weaving spider Araneus ventricosus genome elucidates the spidroin gene catalogue.</title>
        <authorList>
            <person name="Kono N."/>
            <person name="Nakamura H."/>
            <person name="Ohtoshi R."/>
            <person name="Moran D.A.P."/>
            <person name="Shinohara A."/>
            <person name="Yoshida Y."/>
            <person name="Fujiwara M."/>
            <person name="Mori M."/>
            <person name="Tomita M."/>
            <person name="Arakawa K."/>
        </authorList>
    </citation>
    <scope>NUCLEOTIDE SEQUENCE [LARGE SCALE GENOMIC DNA]</scope>
</reference>
<name>A0A4Y2NYS9_ARAVE</name>
<protein>
    <submittedName>
        <fullName evidence="1">Uncharacterized protein</fullName>
    </submittedName>
</protein>
<sequence>MYEGPLDVRGTNVFRLVWCPQPTFTVSSTGMDRFRVHRYGRGALEGPWLPSGRVSASGLEGSRHETRFHRRSALPGSPCVVSQMPSRCCGAEGLDRWCGRLGQMVRKAWTDGAEGLGRLCRLRCCPCHLTAAEKYKVRPKVDLALSSKRGDNIIKPFVLGIKNIE</sequence>
<organism evidence="1 2">
    <name type="scientific">Araneus ventricosus</name>
    <name type="common">Orbweaver spider</name>
    <name type="synonym">Epeira ventricosa</name>
    <dbReference type="NCBI Taxonomy" id="182803"/>
    <lineage>
        <taxon>Eukaryota</taxon>
        <taxon>Metazoa</taxon>
        <taxon>Ecdysozoa</taxon>
        <taxon>Arthropoda</taxon>
        <taxon>Chelicerata</taxon>
        <taxon>Arachnida</taxon>
        <taxon>Araneae</taxon>
        <taxon>Araneomorphae</taxon>
        <taxon>Entelegynae</taxon>
        <taxon>Araneoidea</taxon>
        <taxon>Araneidae</taxon>
        <taxon>Araneus</taxon>
    </lineage>
</organism>
<dbReference type="AlphaFoldDB" id="A0A4Y2NYS9"/>
<evidence type="ECO:0000313" key="1">
    <source>
        <dbReference type="EMBL" id="GBN43207.1"/>
    </source>
</evidence>
<keyword evidence="2" id="KW-1185">Reference proteome</keyword>